<evidence type="ECO:0000259" key="2">
    <source>
        <dbReference type="Pfam" id="PF13194"/>
    </source>
</evidence>
<feature type="transmembrane region" description="Helical" evidence="1">
    <location>
        <begin position="258"/>
        <end position="280"/>
    </location>
</feature>
<dbReference type="HOGENOM" id="CLU_036781_1_1_5"/>
<dbReference type="PANTHER" id="PTHR39084">
    <property type="entry name" value="MEMBRANE PROTEIN-RELATED"/>
    <property type="match status" value="1"/>
</dbReference>
<feature type="transmembrane region" description="Helical" evidence="1">
    <location>
        <begin position="55"/>
        <end position="73"/>
    </location>
</feature>
<protein>
    <submittedName>
        <fullName evidence="3">Membrane protein-like protein</fullName>
    </submittedName>
</protein>
<organism evidence="3 4">
    <name type="scientific">Acidiphilium cryptum (strain JF-5)</name>
    <dbReference type="NCBI Taxonomy" id="349163"/>
    <lineage>
        <taxon>Bacteria</taxon>
        <taxon>Pseudomonadati</taxon>
        <taxon>Pseudomonadota</taxon>
        <taxon>Alphaproteobacteria</taxon>
        <taxon>Acetobacterales</taxon>
        <taxon>Acidocellaceae</taxon>
        <taxon>Acidiphilium</taxon>
    </lineage>
</organism>
<keyword evidence="1" id="KW-0812">Transmembrane</keyword>
<feature type="domain" description="DUF4010" evidence="2">
    <location>
        <begin position="234"/>
        <end position="442"/>
    </location>
</feature>
<keyword evidence="4" id="KW-1185">Reference proteome</keyword>
<feature type="transmembrane region" description="Helical" evidence="1">
    <location>
        <begin position="319"/>
        <end position="338"/>
    </location>
</feature>
<feature type="transmembrane region" description="Helical" evidence="1">
    <location>
        <begin position="229"/>
        <end position="246"/>
    </location>
</feature>
<feature type="transmembrane region" description="Helical" evidence="1">
    <location>
        <begin position="358"/>
        <end position="377"/>
    </location>
</feature>
<proteinExistence type="predicted"/>
<feature type="transmembrane region" description="Helical" evidence="1">
    <location>
        <begin position="109"/>
        <end position="127"/>
    </location>
</feature>
<dbReference type="EMBL" id="CP000697">
    <property type="protein sequence ID" value="ABQ29411.1"/>
    <property type="molecule type" value="Genomic_DNA"/>
</dbReference>
<reference evidence="3 4" key="1">
    <citation type="submission" date="2007-05" db="EMBL/GenBank/DDBJ databases">
        <title>Complete sequence of chromosome of Acidiphilium cryptum JF-5.</title>
        <authorList>
            <consortium name="US DOE Joint Genome Institute"/>
            <person name="Copeland A."/>
            <person name="Lucas S."/>
            <person name="Lapidus A."/>
            <person name="Barry K."/>
            <person name="Detter J.C."/>
            <person name="Glavina del Rio T."/>
            <person name="Hammon N."/>
            <person name="Israni S."/>
            <person name="Dalin E."/>
            <person name="Tice H."/>
            <person name="Pitluck S."/>
            <person name="Sims D."/>
            <person name="Brettin T."/>
            <person name="Bruce D."/>
            <person name="Han C."/>
            <person name="Schmutz J."/>
            <person name="Larimer F."/>
            <person name="Land M."/>
            <person name="Hauser L."/>
            <person name="Kyrpides N."/>
            <person name="Kim E."/>
            <person name="Magnuson T."/>
            <person name="Richardson P."/>
        </authorList>
    </citation>
    <scope>NUCLEOTIDE SEQUENCE [LARGE SCALE GENOMIC DNA]</scope>
    <source>
        <strain evidence="3 4">JF-5</strain>
    </source>
</reference>
<dbReference type="InterPro" id="IPR025105">
    <property type="entry name" value="DUF4010"/>
</dbReference>
<keyword evidence="1" id="KW-0472">Membrane</keyword>
<feature type="transmembrane region" description="Helical" evidence="1">
    <location>
        <begin position="452"/>
        <end position="470"/>
    </location>
</feature>
<dbReference type="STRING" id="349163.Acry_0183"/>
<evidence type="ECO:0000313" key="3">
    <source>
        <dbReference type="EMBL" id="ABQ29411.1"/>
    </source>
</evidence>
<name>A5FUX9_ACICJ</name>
<dbReference type="KEGG" id="acr:Acry_0183"/>
<feature type="transmembrane region" description="Helical" evidence="1">
    <location>
        <begin position="389"/>
        <end position="410"/>
    </location>
</feature>
<dbReference type="PANTHER" id="PTHR39084:SF1">
    <property type="entry name" value="DUF4010 DOMAIN-CONTAINING PROTEIN"/>
    <property type="match status" value="1"/>
</dbReference>
<dbReference type="eggNOG" id="COG3174">
    <property type="taxonomic scope" value="Bacteria"/>
</dbReference>
<accession>A5FUX9</accession>
<feature type="transmembrane region" description="Helical" evidence="1">
    <location>
        <begin position="85"/>
        <end position="103"/>
    </location>
</feature>
<feature type="transmembrane region" description="Helical" evidence="1">
    <location>
        <begin position="196"/>
        <end position="214"/>
    </location>
</feature>
<dbReference type="AlphaFoldDB" id="A5FUX9"/>
<dbReference type="Proteomes" id="UP000000245">
    <property type="component" value="Chromosome"/>
</dbReference>
<gene>
    <name evidence="3" type="ordered locus">Acry_0183</name>
</gene>
<dbReference type="Pfam" id="PF13194">
    <property type="entry name" value="DUF4010"/>
    <property type="match status" value="1"/>
</dbReference>
<evidence type="ECO:0000256" key="1">
    <source>
        <dbReference type="SAM" id="Phobius"/>
    </source>
</evidence>
<feature type="transmembrane region" description="Helical" evidence="1">
    <location>
        <begin position="292"/>
        <end position="312"/>
    </location>
</feature>
<sequence>MRAGPACPKGGRGASSAAVTCLAPGQNRWQRRACGDDAGRMKTDAGMIALGHTGFAAWLILVGLGFFFGLAYEDFNARAGRSRPGGVRSFPLLALAGGVLYALDPAPPLLLGVGLAVLGLWLGLYYWRGMEELAPDGSRNVGLMAPLSNVLAFLIGPLALAGPFWMAVGLTVAATLLLTARETLHSLARGIDLAEIVNAGRFLLITGLVLPLLPDRPVTTITSVTPYEAWLAMVAVSSISYASYLLRRYVVPRGSGLLVAFLGGIYSSTVTTVVLARRAAAEAAAVVEAQSGIVLANAVMYPRLLVVILLFDPAMALSLAPWMLGVGALGGLIALVWYRLRNHAATAPPAIADVSNPLGLGTAATFGVLFVVVSILASVTMRAYGSSGLYTLAGIVGVTDINPFIISLATHGAGAAPDPVEMEAVLIATGSNHIFQAIYASAYSRFRTGAPLVAFMVLMAAASLGAAILVH</sequence>
<evidence type="ECO:0000313" key="4">
    <source>
        <dbReference type="Proteomes" id="UP000000245"/>
    </source>
</evidence>
<keyword evidence="1" id="KW-1133">Transmembrane helix</keyword>